<dbReference type="OrthoDB" id="13547at2"/>
<dbReference type="EMBL" id="LPUF01000003">
    <property type="protein sequence ID" value="OQK15837.1"/>
    <property type="molecule type" value="Genomic_DNA"/>
</dbReference>
<evidence type="ECO:0000313" key="1">
    <source>
        <dbReference type="EMBL" id="OQK15837.1"/>
    </source>
</evidence>
<comment type="caution">
    <text evidence="1">The sequence shown here is derived from an EMBL/GenBank/DDBJ whole genome shotgun (WGS) entry which is preliminary data.</text>
</comment>
<protein>
    <recommendedName>
        <fullName evidence="3">Toxin-antitoxin system antitoxin subunit</fullName>
    </recommendedName>
</protein>
<keyword evidence="2" id="KW-1185">Reference proteome</keyword>
<dbReference type="RefSeq" id="WP_080524062.1">
    <property type="nucleotide sequence ID" value="NZ_LPUF01000003.1"/>
</dbReference>
<reference evidence="1 2" key="1">
    <citation type="submission" date="2015-12" db="EMBL/GenBank/DDBJ databases">
        <authorList>
            <person name="Shamseldin A."/>
            <person name="Moawad H."/>
            <person name="Abd El-Rahim W.M."/>
            <person name="Sadowsky M.J."/>
        </authorList>
    </citation>
    <scope>NUCLEOTIDE SEQUENCE [LARGE SCALE GENOMIC DNA]</scope>
    <source>
        <strain evidence="1 2">WF1</strain>
    </source>
</reference>
<proteinExistence type="predicted"/>
<accession>A0A1V8M2P9</accession>
<organism evidence="1 2">
    <name type="scientific">Methyloprofundus sedimenti</name>
    <dbReference type="NCBI Taxonomy" id="1420851"/>
    <lineage>
        <taxon>Bacteria</taxon>
        <taxon>Pseudomonadati</taxon>
        <taxon>Pseudomonadota</taxon>
        <taxon>Gammaproteobacteria</taxon>
        <taxon>Methylococcales</taxon>
        <taxon>Methylococcaceae</taxon>
        <taxon>Methyloprofundus</taxon>
    </lineage>
</organism>
<gene>
    <name evidence="1" type="ORF">AU255_16740</name>
</gene>
<dbReference type="Gene3D" id="1.20.120.330">
    <property type="entry name" value="Nucleotidyltransferases domain 2"/>
    <property type="match status" value="1"/>
</dbReference>
<dbReference type="AlphaFoldDB" id="A0A1V8M2P9"/>
<evidence type="ECO:0008006" key="3">
    <source>
        <dbReference type="Google" id="ProtNLM"/>
    </source>
</evidence>
<evidence type="ECO:0000313" key="2">
    <source>
        <dbReference type="Proteomes" id="UP000191980"/>
    </source>
</evidence>
<name>A0A1V8M2P9_9GAMM</name>
<dbReference type="SUPFAM" id="SSF81593">
    <property type="entry name" value="Nucleotidyltransferase substrate binding subunit/domain"/>
    <property type="match status" value="1"/>
</dbReference>
<dbReference type="STRING" id="1420851.AU255_16740"/>
<dbReference type="Proteomes" id="UP000191980">
    <property type="component" value="Unassembled WGS sequence"/>
</dbReference>
<sequence length="165" mass="19326">MRQFIDHQDKRERLRFLCRVVKKEIQHLQYSAGKVFKEDFTEERASQIANDEEFAEQIEAFTSRFCRLQDTIGDKLLPAWLEMLGEKNSVTIDNLDKAERIGVLPSVEQWLELRQLRNQMIHEYIEDLAILADALQTAYQHLGFIVDVAESIITDLVSRSMIEKL</sequence>